<dbReference type="NCBIfam" id="TIGR00221">
    <property type="entry name" value="nagA"/>
    <property type="match status" value="1"/>
</dbReference>
<dbReference type="PIRSF" id="PIRSF038994">
    <property type="entry name" value="NagA"/>
    <property type="match status" value="1"/>
</dbReference>
<dbReference type="InterPro" id="IPR006680">
    <property type="entry name" value="Amidohydro-rel"/>
</dbReference>
<accession>A0ABT8KF84</accession>
<dbReference type="Gene3D" id="3.20.20.140">
    <property type="entry name" value="Metal-dependent hydrolases"/>
    <property type="match status" value="1"/>
</dbReference>
<comment type="similarity">
    <text evidence="1 5">Belongs to the metallo-dependent hydrolases superfamily. NagA family.</text>
</comment>
<keyword evidence="4 5" id="KW-0119">Carbohydrate metabolism</keyword>
<name>A0ABT8KF84_9MICO</name>
<evidence type="ECO:0000256" key="2">
    <source>
        <dbReference type="ARBA" id="ARBA00022723"/>
    </source>
</evidence>
<organism evidence="7 8">
    <name type="scientific">Leifsonia williamsii</name>
    <dbReference type="NCBI Taxonomy" id="3035919"/>
    <lineage>
        <taxon>Bacteria</taxon>
        <taxon>Bacillati</taxon>
        <taxon>Actinomycetota</taxon>
        <taxon>Actinomycetes</taxon>
        <taxon>Micrococcales</taxon>
        <taxon>Microbacteriaceae</taxon>
        <taxon>Leifsonia</taxon>
    </lineage>
</organism>
<dbReference type="GO" id="GO:0008448">
    <property type="term" value="F:N-acetylglucosamine-6-phosphate deacetylase activity"/>
    <property type="evidence" value="ECO:0007669"/>
    <property type="project" value="UniProtKB-EC"/>
</dbReference>
<keyword evidence="8" id="KW-1185">Reference proteome</keyword>
<gene>
    <name evidence="7" type="primary">nagA</name>
    <name evidence="7" type="ORF">P5G50_16810</name>
</gene>
<dbReference type="SUPFAM" id="SSF51338">
    <property type="entry name" value="Composite domain of metallo-dependent hydrolases"/>
    <property type="match status" value="1"/>
</dbReference>
<keyword evidence="2" id="KW-0479">Metal-binding</keyword>
<evidence type="ECO:0000256" key="1">
    <source>
        <dbReference type="ARBA" id="ARBA00010716"/>
    </source>
</evidence>
<reference evidence="7" key="1">
    <citation type="submission" date="2023-06" db="EMBL/GenBank/DDBJ databases">
        <title>MT1 and MT2 Draft Genomes of Novel Species.</title>
        <authorList>
            <person name="Venkateswaran K."/>
        </authorList>
    </citation>
    <scope>NUCLEOTIDE SEQUENCE</scope>
    <source>
        <strain evidence="7">F6_8S_P_1B</strain>
    </source>
</reference>
<dbReference type="PANTHER" id="PTHR11113:SF14">
    <property type="entry name" value="N-ACETYLGLUCOSAMINE-6-PHOSPHATE DEACETYLASE"/>
    <property type="match status" value="1"/>
</dbReference>
<evidence type="ECO:0000259" key="6">
    <source>
        <dbReference type="Pfam" id="PF01979"/>
    </source>
</evidence>
<dbReference type="EMBL" id="JAROCF010000001">
    <property type="protein sequence ID" value="MDN4616110.1"/>
    <property type="molecule type" value="Genomic_DNA"/>
</dbReference>
<evidence type="ECO:0000313" key="7">
    <source>
        <dbReference type="EMBL" id="MDN4616110.1"/>
    </source>
</evidence>
<dbReference type="InterPro" id="IPR003764">
    <property type="entry name" value="GlcNAc_6-P_deAcase"/>
</dbReference>
<evidence type="ECO:0000256" key="5">
    <source>
        <dbReference type="PIRNR" id="PIRNR038994"/>
    </source>
</evidence>
<comment type="caution">
    <text evidence="7">The sequence shown here is derived from an EMBL/GenBank/DDBJ whole genome shotgun (WGS) entry which is preliminary data.</text>
</comment>
<keyword evidence="3 5" id="KW-0378">Hydrolase</keyword>
<dbReference type="PANTHER" id="PTHR11113">
    <property type="entry name" value="N-ACETYLGLUCOSAMINE-6-PHOSPHATE DEACETYLASE"/>
    <property type="match status" value="1"/>
</dbReference>
<evidence type="ECO:0000256" key="3">
    <source>
        <dbReference type="ARBA" id="ARBA00022801"/>
    </source>
</evidence>
<dbReference type="InterPro" id="IPR032466">
    <property type="entry name" value="Metal_Hydrolase"/>
</dbReference>
<evidence type="ECO:0000256" key="4">
    <source>
        <dbReference type="ARBA" id="ARBA00023277"/>
    </source>
</evidence>
<dbReference type="SUPFAM" id="SSF51556">
    <property type="entry name" value="Metallo-dependent hydrolases"/>
    <property type="match status" value="1"/>
</dbReference>
<dbReference type="InterPro" id="IPR011059">
    <property type="entry name" value="Metal-dep_hydrolase_composite"/>
</dbReference>
<dbReference type="EC" id="3.5.1.25" evidence="7"/>
<feature type="domain" description="Amidohydrolase-related" evidence="6">
    <location>
        <begin position="58"/>
        <end position="382"/>
    </location>
</feature>
<dbReference type="Proteomes" id="UP001174208">
    <property type="component" value="Unassembled WGS sequence"/>
</dbReference>
<dbReference type="RefSeq" id="WP_301212221.1">
    <property type="nucleotide sequence ID" value="NZ_JAROCF010000001.1"/>
</dbReference>
<dbReference type="Gene3D" id="2.30.40.10">
    <property type="entry name" value="Urease, subunit C, domain 1"/>
    <property type="match status" value="1"/>
</dbReference>
<dbReference type="Pfam" id="PF01979">
    <property type="entry name" value="Amidohydro_1"/>
    <property type="match status" value="1"/>
</dbReference>
<dbReference type="CDD" id="cd00854">
    <property type="entry name" value="NagA"/>
    <property type="match status" value="1"/>
</dbReference>
<proteinExistence type="inferred from homology"/>
<protein>
    <submittedName>
        <fullName evidence="7">N-acetylglucosamine-6-phosphate deacetylase</fullName>
        <ecNumber evidence="7">3.5.1.25</ecNumber>
    </submittedName>
</protein>
<sequence length="383" mass="39772">MSRLVIHDARKVDADGLVDDFWLVAEEGRITAIGSGTGWHAAAEQRDAEVLDAGGHWLTPGFIDLHCHGGGGHVYDDGVDELLAGLAAHRAHGTTRSVVSHVAAPLASLREGLGVVADLAAADPLILGSHLEGPFLAPERRGAHDPAFLREPGPEMVEELIGAARGTLRILTLAPELPDPLESIPVLTEAGVVVGVGHTSADYEQAARAFEVGARLLTHAFNAMNGIHHREPGPVMAAVDNASVTLELILDGLHVHPSVARLLLGAATGRVALVTDAMAAAGASDGDYQLGGLNVTVKDGLAVLSGTATIAGSTLTQDVALRNAITLTGLDPVAAVAAVTHTPAHVLGEDHRLGRLHHGYLADAVLLDHDWRVRTVVAEGRVL</sequence>
<evidence type="ECO:0000313" key="8">
    <source>
        <dbReference type="Proteomes" id="UP001174208"/>
    </source>
</evidence>